<dbReference type="EMBL" id="BAAACF010000001">
    <property type="protein sequence ID" value="GAA0723276.1"/>
    <property type="molecule type" value="Genomic_DNA"/>
</dbReference>
<comment type="caution">
    <text evidence="8">The sequence shown here is derived from an EMBL/GenBank/DDBJ whole genome shotgun (WGS) entry which is preliminary data.</text>
</comment>
<keyword evidence="2" id="KW-1003">Cell membrane</keyword>
<dbReference type="RefSeq" id="WP_343768565.1">
    <property type="nucleotide sequence ID" value="NZ_BAAACF010000001.1"/>
</dbReference>
<keyword evidence="3 6" id="KW-0812">Transmembrane</keyword>
<dbReference type="PANTHER" id="PTHR33545:SF5">
    <property type="entry name" value="UPF0750 MEMBRANE PROTEIN YITT"/>
    <property type="match status" value="1"/>
</dbReference>
<feature type="transmembrane region" description="Helical" evidence="6">
    <location>
        <begin position="51"/>
        <end position="72"/>
    </location>
</feature>
<comment type="subcellular location">
    <subcellularLocation>
        <location evidence="1">Cell membrane</location>
        <topology evidence="1">Multi-pass membrane protein</topology>
    </subcellularLocation>
</comment>
<evidence type="ECO:0000259" key="7">
    <source>
        <dbReference type="Pfam" id="PF10035"/>
    </source>
</evidence>
<name>A0ABN1IXQ0_9CLOT</name>
<dbReference type="InterPro" id="IPR003740">
    <property type="entry name" value="YitT"/>
</dbReference>
<feature type="transmembrane region" description="Helical" evidence="6">
    <location>
        <begin position="109"/>
        <end position="132"/>
    </location>
</feature>
<gene>
    <name evidence="8" type="ORF">GCM10008905_15700</name>
</gene>
<evidence type="ECO:0000313" key="8">
    <source>
        <dbReference type="EMBL" id="GAA0723276.1"/>
    </source>
</evidence>
<feature type="transmembrane region" description="Helical" evidence="6">
    <location>
        <begin position="12"/>
        <end position="31"/>
    </location>
</feature>
<accession>A0ABN1IXQ0</accession>
<evidence type="ECO:0000256" key="5">
    <source>
        <dbReference type="ARBA" id="ARBA00023136"/>
    </source>
</evidence>
<feature type="domain" description="DUF2179" evidence="7">
    <location>
        <begin position="224"/>
        <end position="278"/>
    </location>
</feature>
<dbReference type="PIRSF" id="PIRSF006483">
    <property type="entry name" value="Membrane_protein_YitT"/>
    <property type="match status" value="1"/>
</dbReference>
<protein>
    <submittedName>
        <fullName evidence="8">YitT family protein</fullName>
    </submittedName>
</protein>
<dbReference type="Pfam" id="PF02588">
    <property type="entry name" value="YitT_membrane"/>
    <property type="match status" value="1"/>
</dbReference>
<proteinExistence type="predicted"/>
<evidence type="ECO:0000256" key="3">
    <source>
        <dbReference type="ARBA" id="ARBA00022692"/>
    </source>
</evidence>
<keyword evidence="9" id="KW-1185">Reference proteome</keyword>
<dbReference type="Proteomes" id="UP001500339">
    <property type="component" value="Unassembled WGS sequence"/>
</dbReference>
<feature type="transmembrane region" description="Helical" evidence="6">
    <location>
        <begin position="79"/>
        <end position="97"/>
    </location>
</feature>
<dbReference type="Gene3D" id="3.30.70.120">
    <property type="match status" value="1"/>
</dbReference>
<dbReference type="Pfam" id="PF10035">
    <property type="entry name" value="DUF2179"/>
    <property type="match status" value="1"/>
</dbReference>
<keyword evidence="4 6" id="KW-1133">Transmembrane helix</keyword>
<evidence type="ECO:0000313" key="9">
    <source>
        <dbReference type="Proteomes" id="UP001500339"/>
    </source>
</evidence>
<organism evidence="8 9">
    <name type="scientific">Clostridium malenominatum</name>
    <dbReference type="NCBI Taxonomy" id="1539"/>
    <lineage>
        <taxon>Bacteria</taxon>
        <taxon>Bacillati</taxon>
        <taxon>Bacillota</taxon>
        <taxon>Clostridia</taxon>
        <taxon>Eubacteriales</taxon>
        <taxon>Clostridiaceae</taxon>
        <taxon>Clostridium</taxon>
    </lineage>
</organism>
<evidence type="ECO:0000256" key="6">
    <source>
        <dbReference type="SAM" id="Phobius"/>
    </source>
</evidence>
<sequence length="286" mass="31359">MGKNFGKESIKNIFFIIIGTLFSAIGINLFIANANLLSGGVSGIALILEYLFNIPSGYFVLALNIPLFALSYKKMDRRFTLYSMIGATSLSIMLLLTIKLKGFINLRDPLLMCIYGGVLNGLGVGIAFNNNGSSGGLDIIASVIKKKYENFDIGKITFSVNCVIVTIGAFIFSIESALYTLVSMYITAYVIDKVIKGFNKDKLILIITEKEEEVSNWIMNSLGRGVTFLYGEGAFTNNKRRILYCVVPLGEIPKIKSIAKEIDGNAFISILDVSEVEGKGFKNSKK</sequence>
<dbReference type="InterPro" id="IPR051461">
    <property type="entry name" value="UPF0750_membrane"/>
</dbReference>
<evidence type="ECO:0000256" key="1">
    <source>
        <dbReference type="ARBA" id="ARBA00004651"/>
    </source>
</evidence>
<dbReference type="InterPro" id="IPR015867">
    <property type="entry name" value="N-reg_PII/ATP_PRibTrfase_C"/>
</dbReference>
<feature type="transmembrane region" description="Helical" evidence="6">
    <location>
        <begin position="153"/>
        <end position="172"/>
    </location>
</feature>
<dbReference type="PANTHER" id="PTHR33545">
    <property type="entry name" value="UPF0750 MEMBRANE PROTEIN YITT-RELATED"/>
    <property type="match status" value="1"/>
</dbReference>
<reference evidence="8 9" key="1">
    <citation type="journal article" date="2019" name="Int. J. Syst. Evol. Microbiol.">
        <title>The Global Catalogue of Microorganisms (GCM) 10K type strain sequencing project: providing services to taxonomists for standard genome sequencing and annotation.</title>
        <authorList>
            <consortium name="The Broad Institute Genomics Platform"/>
            <consortium name="The Broad Institute Genome Sequencing Center for Infectious Disease"/>
            <person name="Wu L."/>
            <person name="Ma J."/>
        </authorList>
    </citation>
    <scope>NUCLEOTIDE SEQUENCE [LARGE SCALE GENOMIC DNA]</scope>
    <source>
        <strain evidence="8 9">JCM 1405</strain>
    </source>
</reference>
<keyword evidence="5 6" id="KW-0472">Membrane</keyword>
<dbReference type="CDD" id="cd16380">
    <property type="entry name" value="YitT_C"/>
    <property type="match status" value="1"/>
</dbReference>
<evidence type="ECO:0000256" key="4">
    <source>
        <dbReference type="ARBA" id="ARBA00022989"/>
    </source>
</evidence>
<evidence type="ECO:0000256" key="2">
    <source>
        <dbReference type="ARBA" id="ARBA00022475"/>
    </source>
</evidence>
<dbReference type="InterPro" id="IPR019264">
    <property type="entry name" value="DUF2179"/>
</dbReference>